<keyword evidence="2" id="KW-0732">Signal</keyword>
<organism evidence="3 12">
    <name type="scientific">Phytophthora fragariae</name>
    <dbReference type="NCBI Taxonomy" id="53985"/>
    <lineage>
        <taxon>Eukaryota</taxon>
        <taxon>Sar</taxon>
        <taxon>Stramenopiles</taxon>
        <taxon>Oomycota</taxon>
        <taxon>Peronosporomycetes</taxon>
        <taxon>Peronosporales</taxon>
        <taxon>Peronosporaceae</taxon>
        <taxon>Phytophthora</taxon>
    </lineage>
</organism>
<evidence type="ECO:0000313" key="9">
    <source>
        <dbReference type="EMBL" id="KAE9242551.1"/>
    </source>
</evidence>
<name>A0A6A3FF17_9STRA</name>
<dbReference type="EMBL" id="QXFW01000201">
    <property type="protein sequence ID" value="KAE9020796.1"/>
    <property type="molecule type" value="Genomic_DNA"/>
</dbReference>
<dbReference type="Proteomes" id="UP000476176">
    <property type="component" value="Unassembled WGS sequence"/>
</dbReference>
<reference evidence="12 13" key="1">
    <citation type="submission" date="2018-08" db="EMBL/GenBank/DDBJ databases">
        <title>Genomic investigation of the strawberry pathogen Phytophthora fragariae indicates pathogenicity is determined by transcriptional variation in three key races.</title>
        <authorList>
            <person name="Adams T.M."/>
            <person name="Armitage A.D."/>
            <person name="Sobczyk M.K."/>
            <person name="Bates H.J."/>
            <person name="Dunwell J.M."/>
            <person name="Nellist C.F."/>
            <person name="Harrison R.J."/>
        </authorList>
    </citation>
    <scope>NUCLEOTIDE SEQUENCE [LARGE SCALE GENOMIC DNA]</scope>
    <source>
        <strain evidence="11 14">A4</strain>
        <strain evidence="10 15">BC-1</strain>
        <strain evidence="9 19">BC-23</strain>
        <strain evidence="8 13">NOV-27</strain>
        <strain evidence="7 16">NOV-5</strain>
        <strain evidence="5 17">NOV-71</strain>
        <strain evidence="3 12">NOV-9</strain>
        <strain evidence="6 20">ONT-3</strain>
        <strain evidence="4 18">SCRP245</strain>
    </source>
</reference>
<comment type="caution">
    <text evidence="3">The sequence shown here is derived from an EMBL/GenBank/DDBJ whole genome shotgun (WGS) entry which is preliminary data.</text>
</comment>
<dbReference type="EMBL" id="QXGB01000222">
    <property type="protein sequence ID" value="KAE9223927.1"/>
    <property type="molecule type" value="Genomic_DNA"/>
</dbReference>
<evidence type="ECO:0000313" key="19">
    <source>
        <dbReference type="Proteomes" id="UP000476176"/>
    </source>
</evidence>
<evidence type="ECO:0000313" key="10">
    <source>
        <dbReference type="EMBL" id="KAE9253239.1"/>
    </source>
</evidence>
<evidence type="ECO:0000313" key="7">
    <source>
        <dbReference type="EMBL" id="KAE9150152.1"/>
    </source>
</evidence>
<evidence type="ECO:0000313" key="18">
    <source>
        <dbReference type="Proteomes" id="UP000460718"/>
    </source>
</evidence>
<dbReference type="EMBL" id="QXGE01000084">
    <property type="protein sequence ID" value="KAE9325616.1"/>
    <property type="molecule type" value="Genomic_DNA"/>
</dbReference>
<dbReference type="EMBL" id="QXGA01000203">
    <property type="protein sequence ID" value="KAE9150152.1"/>
    <property type="molecule type" value="Genomic_DNA"/>
</dbReference>
<proteinExistence type="predicted"/>
<feature type="signal peptide" evidence="2">
    <location>
        <begin position="1"/>
        <end position="20"/>
    </location>
</feature>
<evidence type="ECO:0000313" key="15">
    <source>
        <dbReference type="Proteomes" id="UP000440367"/>
    </source>
</evidence>
<feature type="region of interest" description="Disordered" evidence="1">
    <location>
        <begin position="32"/>
        <end position="51"/>
    </location>
</feature>
<evidence type="ECO:0000313" key="17">
    <source>
        <dbReference type="Proteomes" id="UP000441208"/>
    </source>
</evidence>
<dbReference type="EMBL" id="QXFZ01000263">
    <property type="protein sequence ID" value="KAE9124079.1"/>
    <property type="molecule type" value="Genomic_DNA"/>
</dbReference>
<dbReference type="EMBL" id="QXGF01000205">
    <property type="protein sequence ID" value="KAE8944415.1"/>
    <property type="molecule type" value="Genomic_DNA"/>
</dbReference>
<evidence type="ECO:0000313" key="6">
    <source>
        <dbReference type="EMBL" id="KAE9127495.1"/>
    </source>
</evidence>
<evidence type="ECO:0000313" key="16">
    <source>
        <dbReference type="Proteomes" id="UP000440732"/>
    </source>
</evidence>
<dbReference type="Proteomes" id="UP000441208">
    <property type="component" value="Unassembled WGS sequence"/>
</dbReference>
<dbReference type="EMBL" id="QXGC01000266">
    <property type="protein sequence ID" value="KAE9242551.1"/>
    <property type="molecule type" value="Genomic_DNA"/>
</dbReference>
<evidence type="ECO:0000313" key="3">
    <source>
        <dbReference type="EMBL" id="KAE8944415.1"/>
    </source>
</evidence>
<evidence type="ECO:0000256" key="2">
    <source>
        <dbReference type="SAM" id="SignalP"/>
    </source>
</evidence>
<dbReference type="Proteomes" id="UP000433483">
    <property type="component" value="Unassembled WGS sequence"/>
</dbReference>
<evidence type="ECO:0000313" key="11">
    <source>
        <dbReference type="EMBL" id="KAE9325616.1"/>
    </source>
</evidence>
<feature type="chain" id="PRO_5036379443" evidence="2">
    <location>
        <begin position="21"/>
        <end position="51"/>
    </location>
</feature>
<evidence type="ECO:0000313" key="5">
    <source>
        <dbReference type="EMBL" id="KAE9124079.1"/>
    </source>
</evidence>
<dbReference type="EMBL" id="QXFX01000174">
    <property type="protein sequence ID" value="KAE9127495.1"/>
    <property type="molecule type" value="Genomic_DNA"/>
</dbReference>
<dbReference type="AlphaFoldDB" id="A0A6A3FF17"/>
<evidence type="ECO:0000256" key="1">
    <source>
        <dbReference type="SAM" id="MobiDB-lite"/>
    </source>
</evidence>
<dbReference type="EMBL" id="QXGD01000097">
    <property type="protein sequence ID" value="KAE9253239.1"/>
    <property type="molecule type" value="Genomic_DNA"/>
</dbReference>
<accession>A0A6A3FF17</accession>
<evidence type="ECO:0000313" key="4">
    <source>
        <dbReference type="EMBL" id="KAE9020796.1"/>
    </source>
</evidence>
<evidence type="ECO:0000313" key="14">
    <source>
        <dbReference type="Proteomes" id="UP000437068"/>
    </source>
</evidence>
<dbReference type="Proteomes" id="UP000460718">
    <property type="component" value="Unassembled WGS sequence"/>
</dbReference>
<protein>
    <submittedName>
        <fullName evidence="3">Uncharacterized protein</fullName>
    </submittedName>
</protein>
<keyword evidence="13" id="KW-1185">Reference proteome</keyword>
<evidence type="ECO:0000313" key="13">
    <source>
        <dbReference type="Proteomes" id="UP000433483"/>
    </source>
</evidence>
<dbReference type="Proteomes" id="UP000440367">
    <property type="component" value="Unassembled WGS sequence"/>
</dbReference>
<sequence length="51" mass="4766">MTVSTAVFLTFATSLDSVGGSVGATATMAKGAGLHGKTGAGSPHDSPDGGS</sequence>
<dbReference type="Proteomes" id="UP000437068">
    <property type="component" value="Unassembled WGS sequence"/>
</dbReference>
<evidence type="ECO:0000313" key="8">
    <source>
        <dbReference type="EMBL" id="KAE9223927.1"/>
    </source>
</evidence>
<evidence type="ECO:0000313" key="20">
    <source>
        <dbReference type="Proteomes" id="UP000488956"/>
    </source>
</evidence>
<dbReference type="OrthoDB" id="10309570at2759"/>
<dbReference type="Proteomes" id="UP000488956">
    <property type="component" value="Unassembled WGS sequence"/>
</dbReference>
<dbReference type="Proteomes" id="UP000429523">
    <property type="component" value="Unassembled WGS sequence"/>
</dbReference>
<gene>
    <name evidence="11" type="ORF">PF001_g2848</name>
    <name evidence="10" type="ORF">PF002_g3437</name>
    <name evidence="9" type="ORF">PF004_g6558</name>
    <name evidence="8" type="ORF">PF005_g6113</name>
    <name evidence="7" type="ORF">PF006_g5435</name>
    <name evidence="5" type="ORF">PF007_g6835</name>
    <name evidence="3" type="ORF">PF009_g5900</name>
    <name evidence="6" type="ORF">PF010_g4869</name>
    <name evidence="4" type="ORF">PF011_g5230</name>
</gene>
<evidence type="ECO:0000313" key="12">
    <source>
        <dbReference type="Proteomes" id="UP000429523"/>
    </source>
</evidence>
<dbReference type="Proteomes" id="UP000440732">
    <property type="component" value="Unassembled WGS sequence"/>
</dbReference>